<dbReference type="GO" id="GO:0004180">
    <property type="term" value="F:carboxypeptidase activity"/>
    <property type="evidence" value="ECO:0007669"/>
    <property type="project" value="UniProtKB-KW"/>
</dbReference>
<gene>
    <name evidence="2" type="ORF">ENO77_00285</name>
</gene>
<dbReference type="SUPFAM" id="SSF69322">
    <property type="entry name" value="Tricorn protease domain 2"/>
    <property type="match status" value="1"/>
</dbReference>
<name>A0A7C2ZNF6_9CREN</name>
<reference evidence="2" key="1">
    <citation type="journal article" date="2020" name="mSystems">
        <title>Genome- and Community-Level Interaction Insights into Carbon Utilization and Element Cycling Functions of Hydrothermarchaeota in Hydrothermal Sediment.</title>
        <authorList>
            <person name="Zhou Z."/>
            <person name="Liu Y."/>
            <person name="Xu W."/>
            <person name="Pan J."/>
            <person name="Luo Z.H."/>
            <person name="Li M."/>
        </authorList>
    </citation>
    <scope>NUCLEOTIDE SEQUENCE [LARGE SCALE GENOMIC DNA]</scope>
    <source>
        <strain evidence="2">SpSt-16</strain>
    </source>
</reference>
<dbReference type="EMBL" id="DSGT01000001">
    <property type="protein sequence ID" value="HEW52618.1"/>
    <property type="molecule type" value="Genomic_DNA"/>
</dbReference>
<accession>A0A7C2ZNF6</accession>
<dbReference type="InterPro" id="IPR008969">
    <property type="entry name" value="CarboxyPept-like_regulatory"/>
</dbReference>
<dbReference type="AlphaFoldDB" id="A0A7C2ZNF6"/>
<feature type="transmembrane region" description="Helical" evidence="1">
    <location>
        <begin position="1192"/>
        <end position="1213"/>
    </location>
</feature>
<organism evidence="2">
    <name type="scientific">Ignisphaera aggregans</name>
    <dbReference type="NCBI Taxonomy" id="334771"/>
    <lineage>
        <taxon>Archaea</taxon>
        <taxon>Thermoproteota</taxon>
        <taxon>Thermoprotei</taxon>
        <taxon>Desulfurococcales</taxon>
        <taxon>Desulfurococcaceae</taxon>
        <taxon>Ignisphaera</taxon>
    </lineage>
</organism>
<protein>
    <submittedName>
        <fullName evidence="2">Carboxypeptidase regulatory-like domain-containing protein</fullName>
    </submittedName>
</protein>
<keyword evidence="1" id="KW-1133">Transmembrane helix</keyword>
<keyword evidence="2" id="KW-0121">Carboxypeptidase</keyword>
<keyword evidence="2" id="KW-0645">Protease</keyword>
<keyword evidence="1" id="KW-0812">Transmembrane</keyword>
<dbReference type="SUPFAM" id="SSF49464">
    <property type="entry name" value="Carboxypeptidase regulatory domain-like"/>
    <property type="match status" value="1"/>
</dbReference>
<evidence type="ECO:0000313" key="2">
    <source>
        <dbReference type="EMBL" id="HEW52618.1"/>
    </source>
</evidence>
<evidence type="ECO:0000256" key="1">
    <source>
        <dbReference type="SAM" id="Phobius"/>
    </source>
</evidence>
<keyword evidence="1" id="KW-0472">Membrane</keyword>
<proteinExistence type="predicted"/>
<comment type="caution">
    <text evidence="2">The sequence shown here is derived from an EMBL/GenBank/DDBJ whole genome shotgun (WGS) entry which is preliminary data.</text>
</comment>
<keyword evidence="2" id="KW-0378">Hydrolase</keyword>
<sequence length="1230" mass="135147">MKFPRPKPSTSLALLILLMATLLIISSSLSVHAKFIGPSDRVYGYRIDFSSIGLTPLYVRVLNSSRIAVVGALNNTYSVAVVDVSNPYEDPRIEDLYPLTGAPTYVATDGYPITRMVVGSDKGEILLFRVAGGRLTKHLYAVLGVDFYVDKVYLARDSTGKTKIIALVVEGGSRGIPCLNCYVYVLDEDAQGILRIGPRVGNATALGEDLENIYVQDVAPLTVYDVGSVYWDASNVIITYIPQLIKLVFNVTFSDPKTGELVPLPEVLVEVRLSVGSEPPVVYGVNTDDGGTARVPIPLSVLSDIAVVNITIRDSQGNTVYKYTYTLDPEYAKKLIEFTDEIPLPDAVVSTKDLDTRPASKVYGIPSFLFVRLELFDFTQAPMGCSRKGSADFLLTPTSVDVKFLKGRVETYSKIVYYDMPSGTVNIVVASVSSKGIVRELLVEDYVGTGTRIASTATFVNGRYVLVGLSDGRIRKYVSEGASYRLKHVYPMGSRLLDIASIPGATGYTYVAIASGGVQVFRIEPYLAPLFRAQTKLCASVPGFVGGDVLRDPGLSTLALADPSGVTIVKNVGKAVEDLAIAPLEPFLARDVEITIVPPGTENVNGTLAVFEYPTGYREYVLEGSTITLKNIIPGIVYALNIAPPQPYIYPARLVFKLVNSSTVEILGVEKSVASTSGCCKIYVSMIYKEFNLRLDVVDEIAGPSLVAPVDVYIDGKSVATSTLQNTFTLRLLYGEHNITIVPSKGYEGSYQPYRATVYLDADRVVNIELKRVWYNVRLIVIDSVTGSAPIAPLQIKVGGSVFTVYPDRNVLDIVLPFGNYTVEVSPPPNYENVYEVERLFISIPKTTAYTISLKRHTYTVTLVLRDPYTAKLIAPINIFVNGSPAITNTLDQEQQLRLPYGRWLITLAPAEGYEAVYSTSETLIGVDKNTSIELEVPRVMHFVEINVVDSYGRLIAPVNLTLSGPTSFSQRIDPPGRAVFLSLPYGSYNISIAPFNTTIYMPYTGKLVVDSPQSIRLTVERVKYKLRLVLNDMFGLIGKFELYVNESKVADNVGRSYSIELPYGTYIIRVSPMPSWDAAYNPSKPITVVLTSDVNQTIYVNRKMYRLRVTVLEGTSPVSNAAVEIYQQETGLFITMLSTDERGVVETNVPYGLYKLVITHPSYKPAEIRDIPISNDLSKVVYLEPTVTTLIFRYLPIVGVLVGIGIAVYALLKIRTIIARRLAVEEELF</sequence>